<dbReference type="InterPro" id="IPR045600">
    <property type="entry name" value="RelA/SpoT_AH_RIS"/>
</dbReference>
<dbReference type="CDD" id="cd04876">
    <property type="entry name" value="ACT_RelA-SpoT"/>
    <property type="match status" value="1"/>
</dbReference>
<dbReference type="InterPro" id="IPR004811">
    <property type="entry name" value="RelA/Spo_fam"/>
</dbReference>
<accession>A0A226BZ65</accession>
<dbReference type="InterPro" id="IPR002912">
    <property type="entry name" value="ACT_dom"/>
</dbReference>
<dbReference type="PROSITE" id="PS51831">
    <property type="entry name" value="HD"/>
    <property type="match status" value="1"/>
</dbReference>
<reference evidence="8 9" key="1">
    <citation type="submission" date="2017-06" db="EMBL/GenBank/DDBJ databases">
        <title>Draft Genome Sequence of Natranaerobius trueperi halophilic, alkalithermophilic bacteria from soda lakes.</title>
        <authorList>
            <person name="Zhao B."/>
        </authorList>
    </citation>
    <scope>NUCLEOTIDE SEQUENCE [LARGE SCALE GENOMIC DNA]</scope>
    <source>
        <strain evidence="8 9">DSM 18760</strain>
    </source>
</reference>
<dbReference type="GO" id="GO:0005886">
    <property type="term" value="C:plasma membrane"/>
    <property type="evidence" value="ECO:0007669"/>
    <property type="project" value="TreeGrafter"/>
</dbReference>
<dbReference type="SUPFAM" id="SSF81271">
    <property type="entry name" value="TGS-like"/>
    <property type="match status" value="1"/>
</dbReference>
<evidence type="ECO:0000313" key="8">
    <source>
        <dbReference type="EMBL" id="OWZ83614.1"/>
    </source>
</evidence>
<evidence type="ECO:0000256" key="1">
    <source>
        <dbReference type="ARBA" id="ARBA00004976"/>
    </source>
</evidence>
<dbReference type="FunFam" id="1.10.3210.10:FF:000001">
    <property type="entry name" value="GTP pyrophosphokinase RelA"/>
    <property type="match status" value="1"/>
</dbReference>
<dbReference type="SUPFAM" id="SSF81301">
    <property type="entry name" value="Nucleotidyltransferase"/>
    <property type="match status" value="1"/>
</dbReference>
<keyword evidence="9" id="KW-1185">Reference proteome</keyword>
<dbReference type="InterPro" id="IPR004095">
    <property type="entry name" value="TGS"/>
</dbReference>
<comment type="pathway">
    <text evidence="1">Purine metabolism; ppGpp biosynthesis; ppGpp from GTP: step 1/2.</text>
</comment>
<dbReference type="InterPro" id="IPR012676">
    <property type="entry name" value="TGS-like"/>
</dbReference>
<comment type="caution">
    <text evidence="8">The sequence shown here is derived from an EMBL/GenBank/DDBJ whole genome shotgun (WGS) entry which is preliminary data.</text>
</comment>
<dbReference type="PANTHER" id="PTHR21262:SF31">
    <property type="entry name" value="GTP PYROPHOSPHOKINASE"/>
    <property type="match status" value="1"/>
</dbReference>
<dbReference type="InterPro" id="IPR007685">
    <property type="entry name" value="RelA_SpoT"/>
</dbReference>
<dbReference type="EMBL" id="NIQC01000015">
    <property type="protein sequence ID" value="OWZ83614.1"/>
    <property type="molecule type" value="Genomic_DNA"/>
</dbReference>
<evidence type="ECO:0000313" key="9">
    <source>
        <dbReference type="Proteomes" id="UP000214588"/>
    </source>
</evidence>
<dbReference type="PROSITE" id="PS51880">
    <property type="entry name" value="TGS"/>
    <property type="match status" value="1"/>
</dbReference>
<dbReference type="NCBIfam" id="TIGR00691">
    <property type="entry name" value="spoT_relA"/>
    <property type="match status" value="1"/>
</dbReference>
<dbReference type="PANTHER" id="PTHR21262">
    <property type="entry name" value="GUANOSINE-3',5'-BIS DIPHOSPHATE 3'-PYROPHOSPHOHYDROLASE"/>
    <property type="match status" value="1"/>
</dbReference>
<dbReference type="OrthoDB" id="9805041at2"/>
<dbReference type="Gene3D" id="3.10.20.30">
    <property type="match status" value="1"/>
</dbReference>
<dbReference type="SMART" id="SM00471">
    <property type="entry name" value="HDc"/>
    <property type="match status" value="1"/>
</dbReference>
<feature type="domain" description="HD" evidence="6">
    <location>
        <begin position="50"/>
        <end position="149"/>
    </location>
</feature>
<feature type="domain" description="ACT" evidence="5">
    <location>
        <begin position="658"/>
        <end position="732"/>
    </location>
</feature>
<dbReference type="Pfam" id="PF04607">
    <property type="entry name" value="RelA_SpoT"/>
    <property type="match status" value="1"/>
</dbReference>
<dbReference type="Pfam" id="PF02824">
    <property type="entry name" value="TGS"/>
    <property type="match status" value="1"/>
</dbReference>
<dbReference type="EC" id="2.7.6.5" evidence="2"/>
<evidence type="ECO:0000259" key="7">
    <source>
        <dbReference type="PROSITE" id="PS51880"/>
    </source>
</evidence>
<dbReference type="Pfam" id="PF13291">
    <property type="entry name" value="ACT_4"/>
    <property type="match status" value="1"/>
</dbReference>
<dbReference type="InterPro" id="IPR033655">
    <property type="entry name" value="TGS_RelA/SpoT"/>
</dbReference>
<dbReference type="FunFam" id="3.10.20.30:FF:000002">
    <property type="entry name" value="GTP pyrophosphokinase (RelA/SpoT)"/>
    <property type="match status" value="1"/>
</dbReference>
<dbReference type="CDD" id="cd01668">
    <property type="entry name" value="TGS_RSH"/>
    <property type="match status" value="1"/>
</dbReference>
<evidence type="ECO:0000256" key="3">
    <source>
        <dbReference type="ARBA" id="ARBA00048244"/>
    </source>
</evidence>
<organism evidence="8 9">
    <name type="scientific">Natranaerobius trueperi</name>
    <dbReference type="NCBI Taxonomy" id="759412"/>
    <lineage>
        <taxon>Bacteria</taxon>
        <taxon>Bacillati</taxon>
        <taxon>Bacillota</taxon>
        <taxon>Clostridia</taxon>
        <taxon>Natranaerobiales</taxon>
        <taxon>Natranaerobiaceae</taxon>
        <taxon>Natranaerobius</taxon>
    </lineage>
</organism>
<dbReference type="GO" id="GO:0008728">
    <property type="term" value="F:GTP diphosphokinase activity"/>
    <property type="evidence" value="ECO:0007669"/>
    <property type="project" value="UniProtKB-EC"/>
</dbReference>
<dbReference type="Gene3D" id="3.30.70.260">
    <property type="match status" value="1"/>
</dbReference>
<comment type="catalytic activity">
    <reaction evidence="3">
        <text>GTP + ATP = guanosine 3'-diphosphate 5'-triphosphate + AMP</text>
        <dbReference type="Rhea" id="RHEA:22088"/>
        <dbReference type="ChEBI" id="CHEBI:30616"/>
        <dbReference type="ChEBI" id="CHEBI:37565"/>
        <dbReference type="ChEBI" id="CHEBI:142410"/>
        <dbReference type="ChEBI" id="CHEBI:456215"/>
        <dbReference type="EC" id="2.7.6.5"/>
    </reaction>
</comment>
<dbReference type="GO" id="GO:0015970">
    <property type="term" value="P:guanosine tetraphosphate biosynthetic process"/>
    <property type="evidence" value="ECO:0007669"/>
    <property type="project" value="UniProtKB-UniPathway"/>
</dbReference>
<comment type="function">
    <text evidence="4">In eubacteria ppGpp (guanosine 3'-diphosphate 5'-diphosphate) is a mediator of the stringent response that coordinates a variety of cellular activities in response to changes in nutritional abundance.</text>
</comment>
<dbReference type="SUPFAM" id="SSF55021">
    <property type="entry name" value="ACT-like"/>
    <property type="match status" value="1"/>
</dbReference>
<dbReference type="Pfam" id="PF19296">
    <property type="entry name" value="RelA_AH_RIS"/>
    <property type="match status" value="1"/>
</dbReference>
<dbReference type="FunFam" id="3.30.460.10:FF:000001">
    <property type="entry name" value="GTP pyrophosphokinase RelA"/>
    <property type="match status" value="1"/>
</dbReference>
<evidence type="ECO:0000259" key="6">
    <source>
        <dbReference type="PROSITE" id="PS51831"/>
    </source>
</evidence>
<dbReference type="CDD" id="cd05399">
    <property type="entry name" value="NT_Rel-Spo_like"/>
    <property type="match status" value="1"/>
</dbReference>
<dbReference type="InterPro" id="IPR003607">
    <property type="entry name" value="HD/PDEase_dom"/>
</dbReference>
<proteinExistence type="inferred from homology"/>
<dbReference type="SMART" id="SM00954">
    <property type="entry name" value="RelA_SpoT"/>
    <property type="match status" value="1"/>
</dbReference>
<dbReference type="InterPro" id="IPR006674">
    <property type="entry name" value="HD_domain"/>
</dbReference>
<dbReference type="UniPathway" id="UPA00908">
    <property type="reaction ID" value="UER00884"/>
</dbReference>
<evidence type="ECO:0000259" key="5">
    <source>
        <dbReference type="PROSITE" id="PS51671"/>
    </source>
</evidence>
<dbReference type="InterPro" id="IPR043519">
    <property type="entry name" value="NT_sf"/>
</dbReference>
<dbReference type="Gene3D" id="3.30.460.10">
    <property type="entry name" value="Beta Polymerase, domain 2"/>
    <property type="match status" value="1"/>
</dbReference>
<name>A0A226BZ65_9FIRM</name>
<dbReference type="AlphaFoldDB" id="A0A226BZ65"/>
<dbReference type="Pfam" id="PF13328">
    <property type="entry name" value="HD_4"/>
    <property type="match status" value="1"/>
</dbReference>
<comment type="similarity">
    <text evidence="4">Belongs to the relA/spoT family.</text>
</comment>
<protein>
    <recommendedName>
        <fullName evidence="2">GTP diphosphokinase</fullName>
        <ecNumber evidence="2">2.7.6.5</ecNumber>
    </recommendedName>
</protein>
<evidence type="ECO:0000256" key="2">
    <source>
        <dbReference type="ARBA" id="ARBA00013251"/>
    </source>
</evidence>
<dbReference type="Gene3D" id="1.10.3210.10">
    <property type="entry name" value="Hypothetical protein af1432"/>
    <property type="match status" value="1"/>
</dbReference>
<evidence type="ECO:0000256" key="4">
    <source>
        <dbReference type="RuleBase" id="RU003847"/>
    </source>
</evidence>
<dbReference type="InterPro" id="IPR012675">
    <property type="entry name" value="Beta-grasp_dom_sf"/>
</dbReference>
<feature type="domain" description="TGS" evidence="7">
    <location>
        <begin position="390"/>
        <end position="451"/>
    </location>
</feature>
<dbReference type="Proteomes" id="UP000214588">
    <property type="component" value="Unassembled WGS sequence"/>
</dbReference>
<gene>
    <name evidence="8" type="ORF">CDO51_07845</name>
</gene>
<dbReference type="CDD" id="cd00077">
    <property type="entry name" value="HDc"/>
    <property type="match status" value="1"/>
</dbReference>
<dbReference type="PROSITE" id="PS51671">
    <property type="entry name" value="ACT"/>
    <property type="match status" value="1"/>
</dbReference>
<dbReference type="SUPFAM" id="SSF109604">
    <property type="entry name" value="HD-domain/PDEase-like"/>
    <property type="match status" value="1"/>
</dbReference>
<dbReference type="InterPro" id="IPR045865">
    <property type="entry name" value="ACT-like_dom_sf"/>
</dbReference>
<sequence>MLNPDQLFFTLKEKIKSYQFDDSNFDLLDRAYEYAKKQHGEQKRSSGEDYIIHPIEVALVLAELELDIDSISAGILHDVIEDTSVTKEDLEEKFGDEIALLVDGVTKLSKFNFKSKEEHQAENLRKMFFAMASDIRVILIKLADRTHNMRTLQYLPERKQKATAKETMEIYAPLANRLGIYKIKWELEDLAFRYLEPEQYYFLAEKIVQKRKEREEYIKKIQVDLQKKLDEMGIEGEIQGRPKHLYSIYSKMQKTSKDLNEIYDLIALRVIVNNVKECYAVLGTVHTLWKPVPGRFKDYIAVPKPNMYQSLHTTVLCPQGNLVEIQIRTWDMHRTAEYGIAAHWRYKEGNNKDGKFAQKVSWFRQLLEWQQDTSDAKEFMEHLKVDLFSDEVFVFTPKGDVIDLPSGSTPLDFAYRIHTDIGNTCIGAKISGRMVSLDYQLDTGDVVEILTSKQATPSRDWLNIVKTSQAKNKVRQWFKRQKREENIQRGREMIEKEVKKLKIFPLKILKESSYQQKVIERFNMKSYEDLLAAVGYGGITVNQVLGKFQEFFKENLKRSEINTTISEDENLSRYIDEEKPRKKTKDSVKVEGLENISTRFAKCCHPLPGENIIGFITRSRGITIHRSDCQNAKHRLKNKESTVPVYWDDATNNNFQVSIFVYALDRQGMVQEIMKILGESKISVAAINARTDNNHVSVINLTVLIRNHSHLQFVIDRLHQVKDVFKVQRQNP</sequence>